<dbReference type="Proteomes" id="UP001066276">
    <property type="component" value="Chromosome 6"/>
</dbReference>
<dbReference type="AlphaFoldDB" id="A0AAV7QQP3"/>
<organism evidence="2 3">
    <name type="scientific">Pleurodeles waltl</name>
    <name type="common">Iberian ribbed newt</name>
    <dbReference type="NCBI Taxonomy" id="8319"/>
    <lineage>
        <taxon>Eukaryota</taxon>
        <taxon>Metazoa</taxon>
        <taxon>Chordata</taxon>
        <taxon>Craniata</taxon>
        <taxon>Vertebrata</taxon>
        <taxon>Euteleostomi</taxon>
        <taxon>Amphibia</taxon>
        <taxon>Batrachia</taxon>
        <taxon>Caudata</taxon>
        <taxon>Salamandroidea</taxon>
        <taxon>Salamandridae</taxon>
        <taxon>Pleurodelinae</taxon>
        <taxon>Pleurodeles</taxon>
    </lineage>
</organism>
<keyword evidence="3" id="KW-1185">Reference proteome</keyword>
<protein>
    <submittedName>
        <fullName evidence="2">Uncharacterized protein</fullName>
    </submittedName>
</protein>
<dbReference type="EMBL" id="JANPWB010000010">
    <property type="protein sequence ID" value="KAJ1142104.1"/>
    <property type="molecule type" value="Genomic_DNA"/>
</dbReference>
<evidence type="ECO:0000256" key="1">
    <source>
        <dbReference type="SAM" id="MobiDB-lite"/>
    </source>
</evidence>
<evidence type="ECO:0000313" key="2">
    <source>
        <dbReference type="EMBL" id="KAJ1142104.1"/>
    </source>
</evidence>
<reference evidence="2" key="1">
    <citation type="journal article" date="2022" name="bioRxiv">
        <title>Sequencing and chromosome-scale assembly of the giantPleurodeles waltlgenome.</title>
        <authorList>
            <person name="Brown T."/>
            <person name="Elewa A."/>
            <person name="Iarovenko S."/>
            <person name="Subramanian E."/>
            <person name="Araus A.J."/>
            <person name="Petzold A."/>
            <person name="Susuki M."/>
            <person name="Suzuki K.-i.T."/>
            <person name="Hayashi T."/>
            <person name="Toyoda A."/>
            <person name="Oliveira C."/>
            <person name="Osipova E."/>
            <person name="Leigh N.D."/>
            <person name="Simon A."/>
            <person name="Yun M.H."/>
        </authorList>
    </citation>
    <scope>NUCLEOTIDE SEQUENCE</scope>
    <source>
        <strain evidence="2">20211129_DDA</strain>
        <tissue evidence="2">Liver</tissue>
    </source>
</reference>
<feature type="compositionally biased region" description="Pro residues" evidence="1">
    <location>
        <begin position="147"/>
        <end position="157"/>
    </location>
</feature>
<sequence>MWNKVLCSPPQSPRRHFQHQTRASKCEYKSPVRPQGPSPGPPAAQEDHQSAKSSGPPPPEYLQSRGLTPAAFNPSPAAAADPACAKAEQAFPLQAAWGRGLIRPPIGPPNSTPSAAGSRQPPPRRASSSAWSPAKADHTHNTAGLPPAEPPSTPPAVRPRAAKISGRQMRRPRQQVTRPGEGLFPPLRQDN</sequence>
<feature type="compositionally biased region" description="Low complexity" evidence="1">
    <location>
        <begin position="69"/>
        <end position="90"/>
    </location>
</feature>
<feature type="region of interest" description="Disordered" evidence="1">
    <location>
        <begin position="1"/>
        <end position="191"/>
    </location>
</feature>
<name>A0AAV7QQP3_PLEWA</name>
<proteinExistence type="predicted"/>
<feature type="compositionally biased region" description="Low complexity" evidence="1">
    <location>
        <begin position="113"/>
        <end position="134"/>
    </location>
</feature>
<comment type="caution">
    <text evidence="2">The sequence shown here is derived from an EMBL/GenBank/DDBJ whole genome shotgun (WGS) entry which is preliminary data.</text>
</comment>
<gene>
    <name evidence="2" type="ORF">NDU88_008431</name>
</gene>
<accession>A0AAV7QQP3</accession>
<evidence type="ECO:0000313" key="3">
    <source>
        <dbReference type="Proteomes" id="UP001066276"/>
    </source>
</evidence>